<dbReference type="GO" id="GO:0005525">
    <property type="term" value="F:GTP binding"/>
    <property type="evidence" value="ECO:0007669"/>
    <property type="project" value="UniProtKB-KW"/>
</dbReference>
<keyword evidence="8" id="KW-1185">Reference proteome</keyword>
<feature type="binding site" evidence="5">
    <location>
        <begin position="135"/>
        <end position="140"/>
    </location>
    <ligand>
        <name>GTP</name>
        <dbReference type="ChEBI" id="CHEBI:37565"/>
    </ligand>
</feature>
<dbReference type="GO" id="GO:0005737">
    <property type="term" value="C:cytoplasm"/>
    <property type="evidence" value="ECO:0007669"/>
    <property type="project" value="UniProtKB-SubCell"/>
</dbReference>
<name>A0A2K9P5Z8_9FIRM</name>
<dbReference type="Pfam" id="PF01926">
    <property type="entry name" value="MMR_HSR1"/>
    <property type="match status" value="1"/>
</dbReference>
<keyword evidence="3 4" id="KW-0342">GTP-binding</keyword>
<evidence type="ECO:0000256" key="2">
    <source>
        <dbReference type="ARBA" id="ARBA00022741"/>
    </source>
</evidence>
<protein>
    <recommendedName>
        <fullName evidence="1 4">Ribosome biogenesis GTPase A</fullName>
    </recommendedName>
</protein>
<evidence type="ECO:0000256" key="1">
    <source>
        <dbReference type="ARBA" id="ARBA00014898"/>
    </source>
</evidence>
<dbReference type="PROSITE" id="PS51721">
    <property type="entry name" value="G_CP"/>
    <property type="match status" value="1"/>
</dbReference>
<dbReference type="RefSeq" id="WP_102366529.1">
    <property type="nucleotide sequence ID" value="NZ_CP020991.1"/>
</dbReference>
<comment type="function">
    <text evidence="4">Required for a late step of 50S ribosomal subunit assembly. Has GTPase activity.</text>
</comment>
<gene>
    <name evidence="7" type="ORF">B9O19_02269</name>
</gene>
<dbReference type="GO" id="GO:0003924">
    <property type="term" value="F:GTPase activity"/>
    <property type="evidence" value="ECO:0007669"/>
    <property type="project" value="TreeGrafter"/>
</dbReference>
<keyword evidence="2 4" id="KW-0547">Nucleotide-binding</keyword>
<dbReference type="GeneID" id="98063637"/>
<dbReference type="EMBL" id="CP020991">
    <property type="protein sequence ID" value="AUO20409.1"/>
    <property type="molecule type" value="Genomic_DNA"/>
</dbReference>
<comment type="similarity">
    <text evidence="4">Belongs to the TRAFAC class YlqF/YawG GTPase family. MTG1 subfamily.</text>
</comment>
<feature type="binding site" evidence="5">
    <location>
        <begin position="90"/>
        <end position="91"/>
    </location>
    <ligand>
        <name>GTP</name>
        <dbReference type="ChEBI" id="CHEBI:37565"/>
    </ligand>
</feature>
<dbReference type="KEGG" id="mpec:B9O19_02269"/>
<proteinExistence type="inferred from homology"/>
<dbReference type="AlphaFoldDB" id="A0A2K9P5Z8"/>
<evidence type="ECO:0000256" key="4">
    <source>
        <dbReference type="PIRNR" id="PIRNR006230"/>
    </source>
</evidence>
<dbReference type="InterPro" id="IPR023179">
    <property type="entry name" value="GTP-bd_ortho_bundle_sf"/>
</dbReference>
<feature type="domain" description="CP-type G" evidence="6">
    <location>
        <begin position="17"/>
        <end position="183"/>
    </location>
</feature>
<dbReference type="NCBIfam" id="TIGR03596">
    <property type="entry name" value="GTPase_YlqF"/>
    <property type="match status" value="1"/>
</dbReference>
<sequence length="293" mass="33149">MNNKYQLQWFPGHMAKTRRMIQDNLKLVDVVIELVDARLPLSSRNPDVDKIIGSKPRIVVLNKADIADNSLTMKWLNYFKDKNIEAISANSQTGKGLKKELDNAIEIVLADKFKRDETKGIQRHAVKMMVIGIPNVGKSSFINRLSGRAAAKTGDRPGITQTKQWIRIAGKYELLDTPGILWPKFENEDDAKKIAFTGGIKDEILDVEDLAYELLGYLKQSYMDSLLKTYNLNDSDSELNKYELLESIGRKRGCVISGGEVDTFRTANIIISDFRSAKLGRITLEEPKRNEEN</sequence>
<dbReference type="Gene3D" id="1.10.1580.10">
    <property type="match status" value="1"/>
</dbReference>
<feature type="binding site" evidence="5">
    <location>
        <position position="179"/>
    </location>
    <ligand>
        <name>GTP</name>
        <dbReference type="ChEBI" id="CHEBI:37565"/>
    </ligand>
</feature>
<dbReference type="PRINTS" id="PR00326">
    <property type="entry name" value="GTP1OBG"/>
</dbReference>
<comment type="subcellular location">
    <subcellularLocation>
        <location evidence="4">Cytoplasm</location>
    </subcellularLocation>
</comment>
<dbReference type="CDD" id="cd01856">
    <property type="entry name" value="YlqF"/>
    <property type="match status" value="1"/>
</dbReference>
<evidence type="ECO:0000256" key="3">
    <source>
        <dbReference type="ARBA" id="ARBA00023134"/>
    </source>
</evidence>
<keyword evidence="4" id="KW-0963">Cytoplasm</keyword>
<dbReference type="InterPro" id="IPR030378">
    <property type="entry name" value="G_CP_dom"/>
</dbReference>
<feature type="binding site" evidence="5">
    <location>
        <begin position="62"/>
        <end position="65"/>
    </location>
    <ligand>
        <name>GTP</name>
        <dbReference type="ChEBI" id="CHEBI:37565"/>
    </ligand>
</feature>
<dbReference type="InterPro" id="IPR006073">
    <property type="entry name" value="GTP-bd"/>
</dbReference>
<organism evidence="7 8">
    <name type="scientific">Monoglobus pectinilyticus</name>
    <dbReference type="NCBI Taxonomy" id="1981510"/>
    <lineage>
        <taxon>Bacteria</taxon>
        <taxon>Bacillati</taxon>
        <taxon>Bacillota</taxon>
        <taxon>Clostridia</taxon>
        <taxon>Monoglobales</taxon>
        <taxon>Monoglobaceae</taxon>
        <taxon>Monoglobus</taxon>
    </lineage>
</organism>
<dbReference type="InterPro" id="IPR016478">
    <property type="entry name" value="GTPase_MTG1"/>
</dbReference>
<dbReference type="InterPro" id="IPR027417">
    <property type="entry name" value="P-loop_NTPase"/>
</dbReference>
<dbReference type="PANTHER" id="PTHR45782:SF4">
    <property type="entry name" value="MITOCHONDRIAL RIBOSOME-ASSOCIATED GTPASE 1"/>
    <property type="match status" value="1"/>
</dbReference>
<evidence type="ECO:0000256" key="5">
    <source>
        <dbReference type="PIRSR" id="PIRSR006230-1"/>
    </source>
</evidence>
<accession>A0A2K9P5Z8</accession>
<dbReference type="Proteomes" id="UP000235589">
    <property type="component" value="Chromosome"/>
</dbReference>
<dbReference type="OrthoDB" id="9779790at2"/>
<reference evidence="7 8" key="1">
    <citation type="submission" date="2017-04" db="EMBL/GenBank/DDBJ databases">
        <title>Monoglobus pectinilyticus 14 draft genome.</title>
        <authorList>
            <person name="Kim C."/>
            <person name="Rosendale D.I."/>
            <person name="Kelly W.J."/>
            <person name="Tannock G.W."/>
            <person name="Patchett M.L."/>
            <person name="Jordens J.Z."/>
        </authorList>
    </citation>
    <scope>NUCLEOTIDE SEQUENCE [LARGE SCALE GENOMIC DNA]</scope>
    <source>
        <strain evidence="7 8">14</strain>
    </source>
</reference>
<dbReference type="InterPro" id="IPR019991">
    <property type="entry name" value="GTP-bd_ribosome_bgen"/>
</dbReference>
<dbReference type="GO" id="GO:0006412">
    <property type="term" value="P:translation"/>
    <property type="evidence" value="ECO:0007669"/>
    <property type="project" value="TreeGrafter"/>
</dbReference>
<dbReference type="PANTHER" id="PTHR45782">
    <property type="entry name" value="MITOCHONDRIAL RIBOSOME-ASSOCIATED GTPASE 1"/>
    <property type="match status" value="1"/>
</dbReference>
<evidence type="ECO:0000313" key="7">
    <source>
        <dbReference type="EMBL" id="AUO20409.1"/>
    </source>
</evidence>
<dbReference type="PIRSF" id="PIRSF006230">
    <property type="entry name" value="MG442"/>
    <property type="match status" value="1"/>
</dbReference>
<evidence type="ECO:0000313" key="8">
    <source>
        <dbReference type="Proteomes" id="UP000235589"/>
    </source>
</evidence>
<dbReference type="Gene3D" id="3.40.50.300">
    <property type="entry name" value="P-loop containing nucleotide triphosphate hydrolases"/>
    <property type="match status" value="1"/>
</dbReference>
<dbReference type="FunFam" id="3.40.50.300:FF:000590">
    <property type="entry name" value="Ribosome biogenesis GTPase A"/>
    <property type="match status" value="1"/>
</dbReference>
<evidence type="ECO:0000259" key="6">
    <source>
        <dbReference type="PROSITE" id="PS51721"/>
    </source>
</evidence>
<dbReference type="SUPFAM" id="SSF52540">
    <property type="entry name" value="P-loop containing nucleoside triphosphate hydrolases"/>
    <property type="match status" value="1"/>
</dbReference>